<name>A0A7R9Q753_9ACAR</name>
<dbReference type="EMBL" id="CAJPIZ010015287">
    <property type="protein sequence ID" value="CAG2115195.1"/>
    <property type="molecule type" value="Genomic_DNA"/>
</dbReference>
<protein>
    <submittedName>
        <fullName evidence="1">Uncharacterized protein</fullName>
    </submittedName>
</protein>
<dbReference type="EMBL" id="OC869862">
    <property type="protein sequence ID" value="CAD7634765.1"/>
    <property type="molecule type" value="Genomic_DNA"/>
</dbReference>
<dbReference type="Proteomes" id="UP000759131">
    <property type="component" value="Unassembled WGS sequence"/>
</dbReference>
<organism evidence="1">
    <name type="scientific">Medioppia subpectinata</name>
    <dbReference type="NCBI Taxonomy" id="1979941"/>
    <lineage>
        <taxon>Eukaryota</taxon>
        <taxon>Metazoa</taxon>
        <taxon>Ecdysozoa</taxon>
        <taxon>Arthropoda</taxon>
        <taxon>Chelicerata</taxon>
        <taxon>Arachnida</taxon>
        <taxon>Acari</taxon>
        <taxon>Acariformes</taxon>
        <taxon>Sarcoptiformes</taxon>
        <taxon>Oribatida</taxon>
        <taxon>Brachypylina</taxon>
        <taxon>Oppioidea</taxon>
        <taxon>Oppiidae</taxon>
        <taxon>Medioppia</taxon>
    </lineage>
</organism>
<dbReference type="AlphaFoldDB" id="A0A7R9Q753"/>
<keyword evidence="2" id="KW-1185">Reference proteome</keyword>
<evidence type="ECO:0000313" key="1">
    <source>
        <dbReference type="EMBL" id="CAD7634765.1"/>
    </source>
</evidence>
<reference evidence="1" key="1">
    <citation type="submission" date="2020-11" db="EMBL/GenBank/DDBJ databases">
        <authorList>
            <person name="Tran Van P."/>
        </authorList>
    </citation>
    <scope>NUCLEOTIDE SEQUENCE</scope>
</reference>
<gene>
    <name evidence="1" type="ORF">OSB1V03_LOCUS15160</name>
</gene>
<evidence type="ECO:0000313" key="2">
    <source>
        <dbReference type="Proteomes" id="UP000759131"/>
    </source>
</evidence>
<sequence>MISSLKTIPMISVNQHDDNLPPGFVGARGRRNKPSLWDYKFINENKRNAGEEYKAFTESFPDIWTHFKGEPIDTSDEIMSARLASGKKSDNIVYKDGFLGVRG</sequence>
<accession>A0A7R9Q753</accession>
<proteinExistence type="predicted"/>